<evidence type="ECO:0000313" key="1">
    <source>
        <dbReference type="EMBL" id="SDE28659.1"/>
    </source>
</evidence>
<accession>A0A1G7BNL3</accession>
<keyword evidence="2" id="KW-1185">Reference proteome</keyword>
<sequence length="138" mass="14388">MSNRAFLPRLNQGYAAAMLLRLARLVIAVITVCAFLGAGVVQTVSPAQSDTAAMTMLADQGADSAAMPCHGNQKPPPCQDKVPGCMTDLGCIFVVGIPVPPAPAVSGPAWSQVAYWQSVRLAEGVSLEPYLGPPIRLV</sequence>
<dbReference type="EMBL" id="FMZX01000026">
    <property type="protein sequence ID" value="SDE28659.1"/>
    <property type="molecule type" value="Genomic_DNA"/>
</dbReference>
<dbReference type="Proteomes" id="UP000198925">
    <property type="component" value="Unassembled WGS sequence"/>
</dbReference>
<evidence type="ECO:0000313" key="2">
    <source>
        <dbReference type="Proteomes" id="UP000198925"/>
    </source>
</evidence>
<reference evidence="1 2" key="1">
    <citation type="submission" date="2016-10" db="EMBL/GenBank/DDBJ databases">
        <authorList>
            <person name="de Groot N.N."/>
        </authorList>
    </citation>
    <scope>NUCLEOTIDE SEQUENCE [LARGE SCALE GENOMIC DNA]</scope>
    <source>
        <strain evidence="1 2">CPCC 100156</strain>
    </source>
</reference>
<organism evidence="1 2">
    <name type="scientific">Belnapia rosea</name>
    <dbReference type="NCBI Taxonomy" id="938405"/>
    <lineage>
        <taxon>Bacteria</taxon>
        <taxon>Pseudomonadati</taxon>
        <taxon>Pseudomonadota</taxon>
        <taxon>Alphaproteobacteria</taxon>
        <taxon>Acetobacterales</taxon>
        <taxon>Roseomonadaceae</taxon>
        <taxon>Belnapia</taxon>
    </lineage>
</organism>
<proteinExistence type="predicted"/>
<dbReference type="STRING" id="938405.SAMN02927895_04190"/>
<gene>
    <name evidence="1" type="ORF">SAMN04487779_102635</name>
</gene>
<dbReference type="AlphaFoldDB" id="A0A1G7BNL3"/>
<protein>
    <submittedName>
        <fullName evidence="1">Uncharacterized protein</fullName>
    </submittedName>
</protein>
<name>A0A1G7BNL3_9PROT</name>